<evidence type="ECO:0000256" key="4">
    <source>
        <dbReference type="ARBA" id="ARBA00022801"/>
    </source>
</evidence>
<evidence type="ECO:0000313" key="8">
    <source>
        <dbReference type="Proteomes" id="UP001311730"/>
    </source>
</evidence>
<evidence type="ECO:0000256" key="1">
    <source>
        <dbReference type="ARBA" id="ARBA00009653"/>
    </source>
</evidence>
<evidence type="ECO:0000313" key="7">
    <source>
        <dbReference type="EMBL" id="MEB3075171.1"/>
    </source>
</evidence>
<sequence length="102" mass="12218">MYAIAFDLIISELKKHYKDPYYNAYTEVKRTLKKNDFYWIQGSTYATKGDLRTLFRAIQSLKNLQWFCLSVRDIRAFKIEDYSDFTEEFQEATKSGKFKTIL</sequence>
<dbReference type="EMBL" id="JAYKBW010000008">
    <property type="protein sequence ID" value="MEB3075171.1"/>
    <property type="molecule type" value="Genomic_DNA"/>
</dbReference>
<dbReference type="InterPro" id="IPR016368">
    <property type="entry name" value="VapD"/>
</dbReference>
<dbReference type="Pfam" id="PF09827">
    <property type="entry name" value="CRISPR_Cas2"/>
    <property type="match status" value="1"/>
</dbReference>
<dbReference type="Proteomes" id="UP001311730">
    <property type="component" value="Unassembled WGS sequence"/>
</dbReference>
<keyword evidence="4 6" id="KW-0378">Hydrolase</keyword>
<organism evidence="7 8">
    <name type="scientific">Capnocytophaga gingivalis</name>
    <dbReference type="NCBI Taxonomy" id="1017"/>
    <lineage>
        <taxon>Bacteria</taxon>
        <taxon>Pseudomonadati</taxon>
        <taxon>Bacteroidota</taxon>
        <taxon>Flavobacteriia</taxon>
        <taxon>Flavobacteriales</taxon>
        <taxon>Flavobacteriaceae</taxon>
        <taxon>Capnocytophaga</taxon>
    </lineage>
</organism>
<reference evidence="7 8" key="1">
    <citation type="submission" date="2023-12" db="EMBL/GenBank/DDBJ databases">
        <title>Genomic sequences of Capnocytophaga and Parvimonas strains.</title>
        <authorList>
            <person name="Watt R.M."/>
            <person name="Wang M."/>
            <person name="Yang T."/>
            <person name="Tong W.M."/>
        </authorList>
    </citation>
    <scope>NUCLEOTIDE SEQUENCE [LARGE SCALE GENOMIC DNA]</scope>
    <source>
        <strain evidence="7 8">CCUG 13096</strain>
    </source>
</reference>
<evidence type="ECO:0000256" key="6">
    <source>
        <dbReference type="PIRNR" id="PIRNR002882"/>
    </source>
</evidence>
<dbReference type="RefSeq" id="WP_298828748.1">
    <property type="nucleotide sequence ID" value="NZ_JAYKBW010000008.1"/>
</dbReference>
<dbReference type="Gene3D" id="3.30.70.240">
    <property type="match status" value="1"/>
</dbReference>
<comment type="subunit">
    <text evidence="2 6">Homodimer.</text>
</comment>
<accession>A0ABU5ZCE2</accession>
<proteinExistence type="inferred from homology"/>
<evidence type="ECO:0000256" key="3">
    <source>
        <dbReference type="ARBA" id="ARBA00022722"/>
    </source>
</evidence>
<gene>
    <name evidence="7" type="ORF">VJJ08_07665</name>
</gene>
<comment type="similarity">
    <text evidence="1 6">Belongs to the VapD ribonuclease family.</text>
</comment>
<comment type="caution">
    <text evidence="7">The sequence shown here is derived from an EMBL/GenBank/DDBJ whole genome shotgun (WGS) entry which is preliminary data.</text>
</comment>
<comment type="function">
    <text evidence="6">Cleaves ssRNA, mostly between U:A.</text>
</comment>
<evidence type="ECO:0000256" key="5">
    <source>
        <dbReference type="ARBA" id="ARBA00023026"/>
    </source>
</evidence>
<protein>
    <recommendedName>
        <fullName evidence="6">Endoribonuclease VapD</fullName>
        <ecNumber evidence="6">3.1.-.-</ecNumber>
    </recommendedName>
</protein>
<keyword evidence="8" id="KW-1185">Reference proteome</keyword>
<keyword evidence="3 6" id="KW-0540">Nuclease</keyword>
<keyword evidence="5" id="KW-0843">Virulence</keyword>
<dbReference type="InterPro" id="IPR019199">
    <property type="entry name" value="Virulence_VapD/CRISPR_Cas2"/>
</dbReference>
<evidence type="ECO:0000256" key="2">
    <source>
        <dbReference type="ARBA" id="ARBA00011738"/>
    </source>
</evidence>
<dbReference type="EC" id="3.1.-.-" evidence="6"/>
<dbReference type="PIRSF" id="PIRSF002882">
    <property type="entry name" value="VapD"/>
    <property type="match status" value="1"/>
</dbReference>
<name>A0ABU5ZCE2_9FLAO</name>